<keyword evidence="3 5" id="KW-0238">DNA-binding</keyword>
<keyword evidence="10" id="KW-1185">Reference proteome</keyword>
<feature type="DNA-binding region" description="OmpR/PhoB-type" evidence="5">
    <location>
        <begin position="120"/>
        <end position="216"/>
    </location>
</feature>
<evidence type="ECO:0000256" key="5">
    <source>
        <dbReference type="PROSITE-ProRule" id="PRU01091"/>
    </source>
</evidence>
<evidence type="ECO:0000256" key="3">
    <source>
        <dbReference type="ARBA" id="ARBA00023125"/>
    </source>
</evidence>
<dbReference type="GeneID" id="12242662"/>
<evidence type="ECO:0000259" key="8">
    <source>
        <dbReference type="PROSITE" id="PS51755"/>
    </source>
</evidence>
<comment type="caution">
    <text evidence="4">Lacks conserved residue(s) required for the propagation of feature annotation.</text>
</comment>
<feature type="domain" description="OmpR/PhoB-type" evidence="8">
    <location>
        <begin position="120"/>
        <end position="216"/>
    </location>
</feature>
<dbReference type="PROSITE" id="PS51755">
    <property type="entry name" value="OMPR_PHOB"/>
    <property type="match status" value="1"/>
</dbReference>
<dbReference type="Pfam" id="PF00486">
    <property type="entry name" value="Trans_reg_C"/>
    <property type="match status" value="1"/>
</dbReference>
<evidence type="ECO:0000313" key="9">
    <source>
        <dbReference type="EMBL" id="EPJ28302.1"/>
    </source>
</evidence>
<gene>
    <name evidence="9" type="ORF">CP99DC5_0408</name>
</gene>
<accession>A0ABN0MQ22</accession>
<dbReference type="PANTHER" id="PTHR48111:SF40">
    <property type="entry name" value="PHOSPHATE REGULON TRANSCRIPTIONAL REGULATORY PROTEIN PHOB"/>
    <property type="match status" value="1"/>
</dbReference>
<keyword evidence="1" id="KW-0597">Phosphoprotein</keyword>
<dbReference type="PANTHER" id="PTHR48111">
    <property type="entry name" value="REGULATOR OF RPOS"/>
    <property type="match status" value="1"/>
</dbReference>
<dbReference type="Proteomes" id="UP000014627">
    <property type="component" value="Unassembled WGS sequence"/>
</dbReference>
<feature type="domain" description="Response regulatory" evidence="7">
    <location>
        <begin position="6"/>
        <end position="109"/>
    </location>
</feature>
<keyword evidence="2" id="KW-0902">Two-component regulatory system</keyword>
<evidence type="ECO:0000259" key="7">
    <source>
        <dbReference type="PROSITE" id="PS50110"/>
    </source>
</evidence>
<dbReference type="RefSeq" id="WP_006343667.1">
    <property type="nucleotide sequence ID" value="NZ_KE356190.1"/>
</dbReference>
<evidence type="ECO:0000256" key="1">
    <source>
        <dbReference type="ARBA" id="ARBA00022553"/>
    </source>
</evidence>
<feature type="region of interest" description="Disordered" evidence="6">
    <location>
        <begin position="218"/>
        <end position="237"/>
    </location>
</feature>
<dbReference type="Pfam" id="PF22368">
    <property type="entry name" value="ChxR_N"/>
    <property type="match status" value="1"/>
</dbReference>
<dbReference type="InterPro" id="IPR011006">
    <property type="entry name" value="CheY-like_superfamily"/>
</dbReference>
<dbReference type="Gene3D" id="1.10.10.10">
    <property type="entry name" value="Winged helix-like DNA-binding domain superfamily/Winged helix DNA-binding domain"/>
    <property type="match status" value="1"/>
</dbReference>
<dbReference type="InterPro" id="IPR055158">
    <property type="entry name" value="ChxR_N"/>
</dbReference>
<comment type="caution">
    <text evidence="9">The sequence shown here is derived from an EMBL/GenBank/DDBJ whole genome shotgun (WGS) entry which is preliminary data.</text>
</comment>
<proteinExistence type="predicted"/>
<dbReference type="EMBL" id="ATLC01000045">
    <property type="protein sequence ID" value="EPJ28302.1"/>
    <property type="molecule type" value="Genomic_DNA"/>
</dbReference>
<dbReference type="SMART" id="SM00862">
    <property type="entry name" value="Trans_reg_C"/>
    <property type="match status" value="1"/>
</dbReference>
<dbReference type="PROSITE" id="PS50110">
    <property type="entry name" value="RESPONSE_REGULATORY"/>
    <property type="match status" value="1"/>
</dbReference>
<dbReference type="InterPro" id="IPR036388">
    <property type="entry name" value="WH-like_DNA-bd_sf"/>
</dbReference>
<evidence type="ECO:0000256" key="4">
    <source>
        <dbReference type="PROSITE-ProRule" id="PRU00169"/>
    </source>
</evidence>
<dbReference type="InterPro" id="IPR001867">
    <property type="entry name" value="OmpR/PhoB-type_DNA-bd"/>
</dbReference>
<dbReference type="InterPro" id="IPR016032">
    <property type="entry name" value="Sig_transdc_resp-reg_C-effctor"/>
</dbReference>
<dbReference type="InterPro" id="IPR001789">
    <property type="entry name" value="Sig_transdc_resp-reg_receiver"/>
</dbReference>
<dbReference type="InterPro" id="IPR039420">
    <property type="entry name" value="WalR-like"/>
</dbReference>
<dbReference type="SUPFAM" id="SSF46894">
    <property type="entry name" value="C-terminal effector domain of the bipartite response regulators"/>
    <property type="match status" value="1"/>
</dbReference>
<evidence type="ECO:0000256" key="6">
    <source>
        <dbReference type="SAM" id="MobiDB-lite"/>
    </source>
</evidence>
<dbReference type="SUPFAM" id="SSF52172">
    <property type="entry name" value="CheY-like"/>
    <property type="match status" value="1"/>
</dbReference>
<organism evidence="9 10">
    <name type="scientific">Chlamydia psittaci 99DC5</name>
    <dbReference type="NCBI Taxonomy" id="1112251"/>
    <lineage>
        <taxon>Bacteria</taxon>
        <taxon>Pseudomonadati</taxon>
        <taxon>Chlamydiota</taxon>
        <taxon>Chlamydiia</taxon>
        <taxon>Chlamydiales</taxon>
        <taxon>Chlamydiaceae</taxon>
        <taxon>Chlamydia/Chlamydophila group</taxon>
        <taxon>Chlamydia</taxon>
    </lineage>
</organism>
<dbReference type="Gene3D" id="3.40.50.2300">
    <property type="match status" value="1"/>
</dbReference>
<name>A0ABN0MQ22_CHLPS</name>
<evidence type="ECO:0000256" key="2">
    <source>
        <dbReference type="ARBA" id="ARBA00023012"/>
    </source>
</evidence>
<reference evidence="9 10" key="1">
    <citation type="submission" date="2013-04" db="EMBL/GenBank/DDBJ databases">
        <title>Genome sequence of Chlamydia psittaci 99DC5.</title>
        <authorList>
            <person name="Huot-Creasy H."/>
            <person name="McCracken C.L."/>
            <person name="Humphries M."/>
            <person name="Sachse K."/>
            <person name="Laroucau K."/>
            <person name="Bavoil P."/>
            <person name="Myers G.S."/>
        </authorList>
    </citation>
    <scope>NUCLEOTIDE SEQUENCE [LARGE SCALE GENOMIC DNA]</scope>
    <source>
        <strain evidence="9 10">99DC5</strain>
    </source>
</reference>
<protein>
    <submittedName>
        <fullName evidence="9">Transcriptional regulatory family protein</fullName>
    </submittedName>
</protein>
<feature type="compositionally biased region" description="Pro residues" evidence="6">
    <location>
        <begin position="228"/>
        <end position="237"/>
    </location>
</feature>
<dbReference type="CDD" id="cd00383">
    <property type="entry name" value="trans_reg_C"/>
    <property type="match status" value="1"/>
</dbReference>
<evidence type="ECO:0000313" key="10">
    <source>
        <dbReference type="Proteomes" id="UP000014627"/>
    </source>
</evidence>
<sequence length="237" mass="26525">MLTDKIILFVTEDSSISLQLKEFAQNVEYNIVVSSTLTDTPEADLIFCEYLLLPEAMFSSKISSETDLVVLFDVFEEEAIVKILNNGASGYLLRPITVKVIDAVIRAFLRNHHHFEHAIPESISFGDRTFHLLNLSIESPQGTTHLTPSEAGILKKLLMNRGQLCLRKHLLEEIKGNTKEIIARNVDVHIASLRKKLGPYGSKISTIRGVGYLFSENDNLPPESSEEPTPPYPSNSF</sequence>